<accession>A0ACB9IDB1</accession>
<comment type="caution">
    <text evidence="1">The sequence shown here is derived from an EMBL/GenBank/DDBJ whole genome shotgun (WGS) entry which is preliminary data.</text>
</comment>
<sequence>MSKLSGFLELLKAPLRILTQNGKLMAITATLNLFSLANARPGTPEFTELLVAIREDTGIFLGIEGAYMVLFFFIALFAQTAVIIIASSYYSGYDLSLKELILKVSKTWTRPFVTSIWIHLLALGYTTFFLLPFLVPSLVLFDHPIILFTVLIFLAILFITLNIYLSVVWSLAVVVSVVEDSSGFSALGRAKELVKGKRGHGFLLNLFFIFVMVVIVVIVSKLSPAMPIVAGVIQTLLIGVMSMFQFMAYSGFYFQCKNGMMKSGGLEYKRILTAPVLNEDLP</sequence>
<evidence type="ECO:0000313" key="2">
    <source>
        <dbReference type="Proteomes" id="UP001056120"/>
    </source>
</evidence>
<evidence type="ECO:0000313" key="1">
    <source>
        <dbReference type="EMBL" id="KAI3805495.1"/>
    </source>
</evidence>
<protein>
    <submittedName>
        <fullName evidence="1">Uncharacterized protein</fullName>
    </submittedName>
</protein>
<organism evidence="1 2">
    <name type="scientific">Smallanthus sonchifolius</name>
    <dbReference type="NCBI Taxonomy" id="185202"/>
    <lineage>
        <taxon>Eukaryota</taxon>
        <taxon>Viridiplantae</taxon>
        <taxon>Streptophyta</taxon>
        <taxon>Embryophyta</taxon>
        <taxon>Tracheophyta</taxon>
        <taxon>Spermatophyta</taxon>
        <taxon>Magnoliopsida</taxon>
        <taxon>eudicotyledons</taxon>
        <taxon>Gunneridae</taxon>
        <taxon>Pentapetalae</taxon>
        <taxon>asterids</taxon>
        <taxon>campanulids</taxon>
        <taxon>Asterales</taxon>
        <taxon>Asteraceae</taxon>
        <taxon>Asteroideae</taxon>
        <taxon>Heliantheae alliance</taxon>
        <taxon>Millerieae</taxon>
        <taxon>Smallanthus</taxon>
    </lineage>
</organism>
<dbReference type="Proteomes" id="UP001056120">
    <property type="component" value="Linkage Group LG09"/>
</dbReference>
<gene>
    <name evidence="1" type="ORF">L1987_27928</name>
</gene>
<keyword evidence="2" id="KW-1185">Reference proteome</keyword>
<name>A0ACB9IDB1_9ASTR</name>
<proteinExistence type="predicted"/>
<reference evidence="2" key="1">
    <citation type="journal article" date="2022" name="Mol. Ecol. Resour.">
        <title>The genomes of chicory, endive, great burdock and yacon provide insights into Asteraceae palaeo-polyploidization history and plant inulin production.</title>
        <authorList>
            <person name="Fan W."/>
            <person name="Wang S."/>
            <person name="Wang H."/>
            <person name="Wang A."/>
            <person name="Jiang F."/>
            <person name="Liu H."/>
            <person name="Zhao H."/>
            <person name="Xu D."/>
            <person name="Zhang Y."/>
        </authorList>
    </citation>
    <scope>NUCLEOTIDE SEQUENCE [LARGE SCALE GENOMIC DNA]</scope>
    <source>
        <strain evidence="2">cv. Yunnan</strain>
    </source>
</reference>
<reference evidence="1 2" key="2">
    <citation type="journal article" date="2022" name="Mol. Ecol. Resour.">
        <title>The genomes of chicory, endive, great burdock and yacon provide insights into Asteraceae paleo-polyploidization history and plant inulin production.</title>
        <authorList>
            <person name="Fan W."/>
            <person name="Wang S."/>
            <person name="Wang H."/>
            <person name="Wang A."/>
            <person name="Jiang F."/>
            <person name="Liu H."/>
            <person name="Zhao H."/>
            <person name="Xu D."/>
            <person name="Zhang Y."/>
        </authorList>
    </citation>
    <scope>NUCLEOTIDE SEQUENCE [LARGE SCALE GENOMIC DNA]</scope>
    <source>
        <strain evidence="2">cv. Yunnan</strain>
        <tissue evidence="1">Leaves</tissue>
    </source>
</reference>
<dbReference type="EMBL" id="CM042026">
    <property type="protein sequence ID" value="KAI3805495.1"/>
    <property type="molecule type" value="Genomic_DNA"/>
</dbReference>